<keyword evidence="3" id="KW-1185">Reference proteome</keyword>
<evidence type="ECO:0000313" key="3">
    <source>
        <dbReference type="Proteomes" id="UP000567179"/>
    </source>
</evidence>
<evidence type="ECO:0000259" key="1">
    <source>
        <dbReference type="PROSITE" id="PS50181"/>
    </source>
</evidence>
<feature type="domain" description="F-box" evidence="1">
    <location>
        <begin position="82"/>
        <end position="131"/>
    </location>
</feature>
<comment type="caution">
    <text evidence="2">The sequence shown here is derived from an EMBL/GenBank/DDBJ whole genome shotgun (WGS) entry which is preliminary data.</text>
</comment>
<dbReference type="AlphaFoldDB" id="A0A8H5F3K1"/>
<organism evidence="2 3">
    <name type="scientific">Psilocybe cf. subviscida</name>
    <dbReference type="NCBI Taxonomy" id="2480587"/>
    <lineage>
        <taxon>Eukaryota</taxon>
        <taxon>Fungi</taxon>
        <taxon>Dikarya</taxon>
        <taxon>Basidiomycota</taxon>
        <taxon>Agaricomycotina</taxon>
        <taxon>Agaricomycetes</taxon>
        <taxon>Agaricomycetidae</taxon>
        <taxon>Agaricales</taxon>
        <taxon>Agaricineae</taxon>
        <taxon>Strophariaceae</taxon>
        <taxon>Psilocybe</taxon>
    </lineage>
</organism>
<dbReference type="Pfam" id="PF00646">
    <property type="entry name" value="F-box"/>
    <property type="match status" value="1"/>
</dbReference>
<name>A0A8H5F3K1_9AGAR</name>
<dbReference type="EMBL" id="JAACJJ010000028">
    <property type="protein sequence ID" value="KAF5322242.1"/>
    <property type="molecule type" value="Genomic_DNA"/>
</dbReference>
<sequence length="695" mass="78897">MDLEIALSSEPGPYNASHAVADIDTYMANLPETPLEEIQEVANGKLTNGAITHVAPPTKKAKTTRVVQAGHLAARPSRRKTLSTLLNMPLDILFEVLGHLAPKDLINVSRTTKILRTTLLDRSATTVWKASRQRLGGPDPPRSMSEPPWATLIFTTTCTSCGVNNAQIVDFVLRRRMCKKCKQQSLIASTDIPNEYPGMDLAILDLISPNFDDDSFWRQDIDRMSKTIESFHLRILGGDRAAEVELGKYKEARIQIVADTRQDAVSLTTWMENQTRQKLQLKEASMIQQKIKMATERFHALGYLDTDMPNLTSERELIHGRRMTERVWERLRGRVEPSYFKNRELRREHADRIVRLSRRGMADKVYRSYAMSIPPSEWKYLPSAEIVCGWRPFRDLITADANVSVTEASFAARMDDLPRVLEAARLGLKRRCIACSPALFPGQDMSDASMQKAFEMLELVKNPFRCSSNNTQCDQVLYGWAEISSHHCLMDASDRDTPLDTFSIGIFDDYSARFLEEFPNWSRYHRDMSVYVAYVARVSGFQGMSATVTQLDSADLRYTCSLCSKDSTKVVAYTWRGCAEHLNKKHTDQEAKFRGLMKLNPATRRAGDDIVTTLSQTDADWVKEKERELERGPDSKWACTHCPTHLTHSITYSDVVQHVKETHGIGHPKDIFDLVSLRRVRKDYAIYYEPAPSSG</sequence>
<dbReference type="SUPFAM" id="SSF81383">
    <property type="entry name" value="F-box domain"/>
    <property type="match status" value="1"/>
</dbReference>
<gene>
    <name evidence="2" type="ORF">D9619_000316</name>
</gene>
<dbReference type="OrthoDB" id="2322499at2759"/>
<proteinExistence type="predicted"/>
<reference evidence="2 3" key="1">
    <citation type="journal article" date="2020" name="ISME J.">
        <title>Uncovering the hidden diversity of litter-decomposition mechanisms in mushroom-forming fungi.</title>
        <authorList>
            <person name="Floudas D."/>
            <person name="Bentzer J."/>
            <person name="Ahren D."/>
            <person name="Johansson T."/>
            <person name="Persson P."/>
            <person name="Tunlid A."/>
        </authorList>
    </citation>
    <scope>NUCLEOTIDE SEQUENCE [LARGE SCALE GENOMIC DNA]</scope>
    <source>
        <strain evidence="2 3">CBS 101986</strain>
    </source>
</reference>
<dbReference type="PROSITE" id="PS50181">
    <property type="entry name" value="FBOX"/>
    <property type="match status" value="1"/>
</dbReference>
<dbReference type="InterPro" id="IPR036047">
    <property type="entry name" value="F-box-like_dom_sf"/>
</dbReference>
<protein>
    <recommendedName>
        <fullName evidence="1">F-box domain-containing protein</fullName>
    </recommendedName>
</protein>
<dbReference type="Proteomes" id="UP000567179">
    <property type="component" value="Unassembled WGS sequence"/>
</dbReference>
<dbReference type="InterPro" id="IPR001810">
    <property type="entry name" value="F-box_dom"/>
</dbReference>
<dbReference type="SMART" id="SM00256">
    <property type="entry name" value="FBOX"/>
    <property type="match status" value="1"/>
</dbReference>
<evidence type="ECO:0000313" key="2">
    <source>
        <dbReference type="EMBL" id="KAF5322242.1"/>
    </source>
</evidence>
<accession>A0A8H5F3K1</accession>